<dbReference type="GO" id="GO:0140359">
    <property type="term" value="F:ABC-type transporter activity"/>
    <property type="evidence" value="ECO:0007669"/>
    <property type="project" value="InterPro"/>
</dbReference>
<feature type="transmembrane region" description="Helical" evidence="6">
    <location>
        <begin position="84"/>
        <end position="101"/>
    </location>
</feature>
<keyword evidence="5 6" id="KW-0472">Membrane</keyword>
<keyword evidence="4 6" id="KW-1133">Transmembrane helix</keyword>
<organism evidence="8">
    <name type="scientific">Timema poppense</name>
    <name type="common">Walking stick</name>
    <dbReference type="NCBI Taxonomy" id="170557"/>
    <lineage>
        <taxon>Eukaryota</taxon>
        <taxon>Metazoa</taxon>
        <taxon>Ecdysozoa</taxon>
        <taxon>Arthropoda</taxon>
        <taxon>Hexapoda</taxon>
        <taxon>Insecta</taxon>
        <taxon>Pterygota</taxon>
        <taxon>Neoptera</taxon>
        <taxon>Polyneoptera</taxon>
        <taxon>Phasmatodea</taxon>
        <taxon>Timematodea</taxon>
        <taxon>Timematoidea</taxon>
        <taxon>Timematidae</taxon>
        <taxon>Timema</taxon>
    </lineage>
</organism>
<dbReference type="PANTHER" id="PTHR48041">
    <property type="entry name" value="ABC TRANSPORTER G FAMILY MEMBER 28"/>
    <property type="match status" value="1"/>
</dbReference>
<feature type="transmembrane region" description="Helical" evidence="6">
    <location>
        <begin position="156"/>
        <end position="179"/>
    </location>
</feature>
<evidence type="ECO:0000256" key="2">
    <source>
        <dbReference type="ARBA" id="ARBA00022448"/>
    </source>
</evidence>
<evidence type="ECO:0000256" key="6">
    <source>
        <dbReference type="SAM" id="Phobius"/>
    </source>
</evidence>
<evidence type="ECO:0000256" key="1">
    <source>
        <dbReference type="ARBA" id="ARBA00004141"/>
    </source>
</evidence>
<feature type="transmembrane region" description="Helical" evidence="6">
    <location>
        <begin position="113"/>
        <end position="135"/>
    </location>
</feature>
<feature type="transmembrane region" description="Helical" evidence="6">
    <location>
        <begin position="191"/>
        <end position="212"/>
    </location>
</feature>
<keyword evidence="2" id="KW-0813">Transport</keyword>
<feature type="domain" description="ABC-2 type transporter transmembrane" evidence="7">
    <location>
        <begin position="61"/>
        <end position="270"/>
    </location>
</feature>
<evidence type="ECO:0000259" key="7">
    <source>
        <dbReference type="Pfam" id="PF01061"/>
    </source>
</evidence>
<dbReference type="PANTHER" id="PTHR48041:SF129">
    <property type="entry name" value="PROTEIN WHITE"/>
    <property type="match status" value="1"/>
</dbReference>
<reference evidence="8" key="1">
    <citation type="submission" date="2020-11" db="EMBL/GenBank/DDBJ databases">
        <authorList>
            <person name="Tran Van P."/>
        </authorList>
    </citation>
    <scope>NUCLEOTIDE SEQUENCE</scope>
</reference>
<dbReference type="GO" id="GO:0005886">
    <property type="term" value="C:plasma membrane"/>
    <property type="evidence" value="ECO:0007669"/>
    <property type="project" value="TreeGrafter"/>
</dbReference>
<dbReference type="InterPro" id="IPR013525">
    <property type="entry name" value="ABC2_TM"/>
</dbReference>
<dbReference type="GO" id="GO:0030659">
    <property type="term" value="C:cytoplasmic vesicle membrane"/>
    <property type="evidence" value="ECO:0007669"/>
    <property type="project" value="TreeGrafter"/>
</dbReference>
<dbReference type="InterPro" id="IPR050352">
    <property type="entry name" value="ABCG_transporters"/>
</dbReference>
<protein>
    <recommendedName>
        <fullName evidence="7">ABC-2 type transporter transmembrane domain-containing protein</fullName>
    </recommendedName>
</protein>
<evidence type="ECO:0000256" key="4">
    <source>
        <dbReference type="ARBA" id="ARBA00022989"/>
    </source>
</evidence>
<evidence type="ECO:0000256" key="3">
    <source>
        <dbReference type="ARBA" id="ARBA00022692"/>
    </source>
</evidence>
<gene>
    <name evidence="8" type="ORF">TPSB3V08_LOCUS6685</name>
</gene>
<feature type="transmembrane region" description="Helical" evidence="6">
    <location>
        <begin position="308"/>
        <end position="327"/>
    </location>
</feature>
<accession>A0A7R9H4Q1</accession>
<name>A0A7R9H4Q1_TIMPO</name>
<proteinExistence type="predicted"/>
<keyword evidence="3 6" id="KW-0812">Transmembrane</keyword>
<dbReference type="AlphaFoldDB" id="A0A7R9H4Q1"/>
<evidence type="ECO:0000313" key="8">
    <source>
        <dbReference type="EMBL" id="CAD7409153.1"/>
    </source>
</evidence>
<evidence type="ECO:0000256" key="5">
    <source>
        <dbReference type="ARBA" id="ARBA00023136"/>
    </source>
</evidence>
<feature type="transmembrane region" description="Helical" evidence="6">
    <location>
        <begin position="219"/>
        <end position="241"/>
    </location>
</feature>
<sequence length="334" mass="37632">MAKAILARDVAAVARGETLSCLWEGVDRMQEMVMGGWMDLASSWKMSDSKRSPYKASWWAQMRAVLWRSCLATMKEPVLIKVRVLQTVMVGLLIGVIYYGQELDQNGVMNINGAIFVLIINMTFQNVFAVINVFCAELPVFKREHFNGMYRTDVYFLCKTIAEIPVFIAIPVIFISISYYMIGLNPDPERFLMAVITLTLVSNVATSFSYLISCVSSNIEMALTIGPMVIIPFLLFGGFFLNNSSVPIYFKFISYLSWFKYANEALLLNQWEGVDHIDCTASNTTCPKNGLVVIEKLDLVFGNLDIDLLSLAGLIIGFRFLAYLALLSKTYRSY</sequence>
<comment type="subcellular location">
    <subcellularLocation>
        <location evidence="1">Membrane</location>
        <topology evidence="1">Multi-pass membrane protein</topology>
    </subcellularLocation>
</comment>
<dbReference type="EMBL" id="OD004022">
    <property type="protein sequence ID" value="CAD7409153.1"/>
    <property type="molecule type" value="Genomic_DNA"/>
</dbReference>
<dbReference type="Pfam" id="PF01061">
    <property type="entry name" value="ABC2_membrane"/>
    <property type="match status" value="1"/>
</dbReference>